<organism evidence="2">
    <name type="scientific">Anopheles darlingi</name>
    <name type="common">Mosquito</name>
    <dbReference type="NCBI Taxonomy" id="43151"/>
    <lineage>
        <taxon>Eukaryota</taxon>
        <taxon>Metazoa</taxon>
        <taxon>Ecdysozoa</taxon>
        <taxon>Arthropoda</taxon>
        <taxon>Hexapoda</taxon>
        <taxon>Insecta</taxon>
        <taxon>Pterygota</taxon>
        <taxon>Neoptera</taxon>
        <taxon>Endopterygota</taxon>
        <taxon>Diptera</taxon>
        <taxon>Nematocera</taxon>
        <taxon>Culicoidea</taxon>
        <taxon>Culicidae</taxon>
        <taxon>Anophelinae</taxon>
        <taxon>Anopheles</taxon>
    </lineage>
</organism>
<keyword evidence="1" id="KW-0812">Transmembrane</keyword>
<evidence type="ECO:0000256" key="1">
    <source>
        <dbReference type="SAM" id="Phobius"/>
    </source>
</evidence>
<accession>A0A2M4DHX2</accession>
<name>A0A2M4DHX2_ANODA</name>
<keyword evidence="1" id="KW-0472">Membrane</keyword>
<dbReference type="AlphaFoldDB" id="A0A2M4DHX2"/>
<keyword evidence="1" id="KW-1133">Transmembrane helix</keyword>
<dbReference type="EMBL" id="GGFL01012570">
    <property type="protein sequence ID" value="MBW76748.1"/>
    <property type="molecule type" value="Transcribed_RNA"/>
</dbReference>
<evidence type="ECO:0000313" key="2">
    <source>
        <dbReference type="EMBL" id="MBW76748.1"/>
    </source>
</evidence>
<sequence length="139" mass="15473">MSVRILCIVLCVCVFVVVCMLVMLCSSVCLSVWMGAFSEYFRIIWFYFVFFCCFNPSSIGISIWVLAAACLLQLCVISLSPLLAFTHESTVFRAAAGNIALSKRYPCSSRFLMLCFLPLIPPARTCPICCCSFICLIIS</sequence>
<protein>
    <submittedName>
        <fullName evidence="2">Uncharacterized protein</fullName>
    </submittedName>
</protein>
<proteinExistence type="predicted"/>
<feature type="transmembrane region" description="Helical" evidence="1">
    <location>
        <begin position="7"/>
        <end position="34"/>
    </location>
</feature>
<reference evidence="2" key="1">
    <citation type="submission" date="2018-01" db="EMBL/GenBank/DDBJ databases">
        <title>An insight into the sialome of Amazonian anophelines.</title>
        <authorList>
            <person name="Ribeiro J.M."/>
            <person name="Scarpassa V."/>
            <person name="Calvo E."/>
        </authorList>
    </citation>
    <scope>NUCLEOTIDE SEQUENCE</scope>
</reference>
<feature type="transmembrane region" description="Helical" evidence="1">
    <location>
        <begin position="40"/>
        <end position="56"/>
    </location>
</feature>